<dbReference type="Pfam" id="PF00905">
    <property type="entry name" value="Transpeptidase"/>
    <property type="match status" value="1"/>
</dbReference>
<dbReference type="CDD" id="cd06575">
    <property type="entry name" value="PASTA_Pbp2x-like_2"/>
    <property type="match status" value="1"/>
</dbReference>
<keyword evidence="2" id="KW-1185">Reference proteome</keyword>
<dbReference type="GO" id="GO:0071555">
    <property type="term" value="P:cell wall organization"/>
    <property type="evidence" value="ECO:0007669"/>
    <property type="project" value="TreeGrafter"/>
</dbReference>
<sequence length="736" mass="81679">MIILAAFRLNKMNVRAVVLLVAFLLLFSLLFTRVGYIQVNKTVNGQELQAMAEERWTRKQAVEGKRGTIYDRFGDALAEEIPSYTLVAILDKNSRNRVEDPKLAAQKLAPIVERDPADLEKLLSAEGRFQVELGIGTKNLSLEKKQEIEELKLKGITFRKEPRRYYPKQNFASHVIGYTERDMSRARMGLESSLNDYLEKEDGFIQYLSDRKGIKLPNIEEILETPKNGYDVYLTIDANIQMALEQIMSQVEERYEPERMMAIVADPKTGEILAMSNRPSFNPNFYEEITNYTNFTVSSRFEPGSTMKMYTLAAAIEEGVYNGDELYQSGSYQIGGRRVRDHNQGLGWGKIPFDEGFQRSSNVAYSILALEKLGSDRLYDYLDRFGFRNPTGIDLPNEANSLIADSHRIDTATTAFGQGSAITPIQQIQATTAIANGGKMMKPYIIKSVVDPNTGKEVTKGEPTVVGEPISSRTANHVLELMHSVVTSPAGTGKPYYIEGFEVAGKTGTAEISNPDGPGYLAGHGQYIYSFMGVAPKSDPQLIVYVAVDRPKIEIYESGSAPVSQIFTSVMKHSLQYLNISPNARSGNRNFLDEGSLIGDYIGKDVANARASLLSTGLDVHIVGTGKKIVSQIPASNTMLLPNEKVILKTDGTTFVMPEIVGWSLRDVMKLASLLDLNANLIGAGFVTEQSIPANSEINKGDYIVIELELPNMSEEEFSPLYEDGEEDKKEIVTMD</sequence>
<dbReference type="PROSITE" id="PS51178">
    <property type="entry name" value="PASTA"/>
    <property type="match status" value="1"/>
</dbReference>
<dbReference type="Proteomes" id="UP000180175">
    <property type="component" value="Chromosome"/>
</dbReference>
<protein>
    <submittedName>
        <fullName evidence="1">Penicillin-binding protein</fullName>
    </submittedName>
</protein>
<dbReference type="InterPro" id="IPR005311">
    <property type="entry name" value="PBP_dimer"/>
</dbReference>
<dbReference type="CDD" id="cd06576">
    <property type="entry name" value="PASTA_Pbp2x-like_1"/>
    <property type="match status" value="1"/>
</dbReference>
<evidence type="ECO:0000313" key="2">
    <source>
        <dbReference type="Proteomes" id="UP000180175"/>
    </source>
</evidence>
<dbReference type="SUPFAM" id="SSF56601">
    <property type="entry name" value="beta-lactamase/transpeptidase-like"/>
    <property type="match status" value="1"/>
</dbReference>
<dbReference type="PANTHER" id="PTHR30627:SF26">
    <property type="entry name" value="PENICILLIN-BINDING PROTEIN 2B"/>
    <property type="match status" value="1"/>
</dbReference>
<dbReference type="Gene3D" id="3.40.710.10">
    <property type="entry name" value="DD-peptidase/beta-lactamase superfamily"/>
    <property type="match status" value="1"/>
</dbReference>
<accession>A0A7S7LCU4</accession>
<reference evidence="1 2" key="1">
    <citation type="journal article" date="2017" name="Genome Announc.">
        <title>Draft Genome Sequences of Four Alkaliphilic Bacteria Belonging to the Anaerobacillus Genus.</title>
        <authorList>
            <person name="Bassil N.M."/>
            <person name="Lloyd J.R."/>
        </authorList>
    </citation>
    <scope>NUCLEOTIDE SEQUENCE [LARGE SCALE GENOMIC DNA]</scope>
    <source>
        <strain evidence="1 2">NB2006</strain>
    </source>
</reference>
<dbReference type="SUPFAM" id="SSF54184">
    <property type="entry name" value="Penicillin-binding protein 2x (pbp-2x), c-terminal domain"/>
    <property type="match status" value="2"/>
</dbReference>
<dbReference type="Gene3D" id="3.30.70.2110">
    <property type="match status" value="1"/>
</dbReference>
<name>A0A7S7LCU4_9BACI</name>
<proteinExistence type="predicted"/>
<dbReference type="Pfam" id="PF03717">
    <property type="entry name" value="PBP_dimer"/>
    <property type="match status" value="1"/>
</dbReference>
<dbReference type="KEGG" id="aia:AWH56_016770"/>
<dbReference type="InterPro" id="IPR012338">
    <property type="entry name" value="Beta-lactam/transpept-like"/>
</dbReference>
<dbReference type="OrthoDB" id="9804124at2"/>
<dbReference type="InterPro" id="IPR005543">
    <property type="entry name" value="PASTA_dom"/>
</dbReference>
<dbReference type="GO" id="GO:0009002">
    <property type="term" value="F:serine-type D-Ala-D-Ala carboxypeptidase activity"/>
    <property type="evidence" value="ECO:0007669"/>
    <property type="project" value="UniProtKB-EC"/>
</dbReference>
<dbReference type="InterPro" id="IPR036138">
    <property type="entry name" value="PBP_dimer_sf"/>
</dbReference>
<dbReference type="PANTHER" id="PTHR30627">
    <property type="entry name" value="PEPTIDOGLYCAN D,D-TRANSPEPTIDASE"/>
    <property type="match status" value="1"/>
</dbReference>
<dbReference type="InterPro" id="IPR001460">
    <property type="entry name" value="PCN-bd_Tpept"/>
</dbReference>
<dbReference type="Gene3D" id="3.90.1310.10">
    <property type="entry name" value="Penicillin-binding protein 2a (Domain 2)"/>
    <property type="match status" value="1"/>
</dbReference>
<dbReference type="SMART" id="SM00740">
    <property type="entry name" value="PASTA"/>
    <property type="match status" value="2"/>
</dbReference>
<dbReference type="SUPFAM" id="SSF56519">
    <property type="entry name" value="Penicillin binding protein dimerisation domain"/>
    <property type="match status" value="1"/>
</dbReference>
<reference evidence="1 2" key="2">
    <citation type="journal article" date="2019" name="Int. J. Syst. Evol. Microbiol.">
        <title>Anaerobacillus isosaccharinicus sp. nov., an alkaliphilic bacterium which degrades isosaccharinic acid.</title>
        <authorList>
            <person name="Bassil N.M."/>
            <person name="Lloyd J.R."/>
        </authorList>
    </citation>
    <scope>NUCLEOTIDE SEQUENCE [LARGE SCALE GENOMIC DNA]</scope>
    <source>
        <strain evidence="1 2">NB2006</strain>
    </source>
</reference>
<evidence type="ECO:0000313" key="1">
    <source>
        <dbReference type="EMBL" id="QOY38657.2"/>
    </source>
</evidence>
<gene>
    <name evidence="1" type="ORF">AWH56_016770</name>
</gene>
<dbReference type="InterPro" id="IPR050515">
    <property type="entry name" value="Beta-lactam/transpept"/>
</dbReference>
<dbReference type="EMBL" id="CP063356">
    <property type="protein sequence ID" value="QOY38657.2"/>
    <property type="molecule type" value="Genomic_DNA"/>
</dbReference>
<dbReference type="GO" id="GO:0009252">
    <property type="term" value="P:peptidoglycan biosynthetic process"/>
    <property type="evidence" value="ECO:0007669"/>
    <property type="project" value="UniProtKB-UniPathway"/>
</dbReference>
<dbReference type="UniPathway" id="UPA00219"/>
<dbReference type="Pfam" id="PF03793">
    <property type="entry name" value="PASTA"/>
    <property type="match status" value="2"/>
</dbReference>
<dbReference type="GO" id="GO:0008658">
    <property type="term" value="F:penicillin binding"/>
    <property type="evidence" value="ECO:0007669"/>
    <property type="project" value="InterPro"/>
</dbReference>
<dbReference type="GO" id="GO:0005886">
    <property type="term" value="C:plasma membrane"/>
    <property type="evidence" value="ECO:0007669"/>
    <property type="project" value="TreeGrafter"/>
</dbReference>
<organism evidence="1 2">
    <name type="scientific">Anaerobacillus isosaccharinicus</name>
    <dbReference type="NCBI Taxonomy" id="1532552"/>
    <lineage>
        <taxon>Bacteria</taxon>
        <taxon>Bacillati</taxon>
        <taxon>Bacillota</taxon>
        <taxon>Bacilli</taxon>
        <taxon>Bacillales</taxon>
        <taxon>Bacillaceae</taxon>
        <taxon>Anaerobacillus</taxon>
    </lineage>
</organism>